<keyword evidence="3" id="KW-1185">Reference proteome</keyword>
<comment type="caution">
    <text evidence="2">The sequence shown here is derived from an EMBL/GenBank/DDBJ whole genome shotgun (WGS) entry which is preliminary data.</text>
</comment>
<keyword evidence="1" id="KW-1133">Transmembrane helix</keyword>
<evidence type="ECO:0000313" key="3">
    <source>
        <dbReference type="Proteomes" id="UP000055048"/>
    </source>
</evidence>
<name>A0A0V0U610_9BILA</name>
<keyword evidence="1" id="KW-0472">Membrane</keyword>
<sequence>MLKISTFTWKQYEISVFAKLNFIFAIERMITFVAETIDDKSMTSHFEELHALIFIFIHYIPHISEILFFFKYYLPIDK</sequence>
<feature type="transmembrane region" description="Helical" evidence="1">
    <location>
        <begin position="51"/>
        <end position="74"/>
    </location>
</feature>
<dbReference type="Proteomes" id="UP000055048">
    <property type="component" value="Unassembled WGS sequence"/>
</dbReference>
<protein>
    <submittedName>
        <fullName evidence="2">Uncharacterized protein</fullName>
    </submittedName>
</protein>
<evidence type="ECO:0000256" key="1">
    <source>
        <dbReference type="SAM" id="Phobius"/>
    </source>
</evidence>
<dbReference type="EMBL" id="JYDJ01000062">
    <property type="protein sequence ID" value="KRX46195.1"/>
    <property type="molecule type" value="Genomic_DNA"/>
</dbReference>
<dbReference type="AlphaFoldDB" id="A0A0V0U610"/>
<evidence type="ECO:0000313" key="2">
    <source>
        <dbReference type="EMBL" id="KRX46195.1"/>
    </source>
</evidence>
<gene>
    <name evidence="2" type="ORF">T05_14688</name>
</gene>
<keyword evidence="1" id="KW-0812">Transmembrane</keyword>
<proteinExistence type="predicted"/>
<feature type="transmembrane region" description="Helical" evidence="1">
    <location>
        <begin position="12"/>
        <end position="31"/>
    </location>
</feature>
<reference evidence="2 3" key="1">
    <citation type="submission" date="2015-01" db="EMBL/GenBank/DDBJ databases">
        <title>Evolution of Trichinella species and genotypes.</title>
        <authorList>
            <person name="Korhonen P.K."/>
            <person name="Edoardo P."/>
            <person name="Giuseppe L.R."/>
            <person name="Gasser R.B."/>
        </authorList>
    </citation>
    <scope>NUCLEOTIDE SEQUENCE [LARGE SCALE GENOMIC DNA]</scope>
    <source>
        <strain evidence="2">ISS417</strain>
    </source>
</reference>
<accession>A0A0V0U610</accession>
<organism evidence="2 3">
    <name type="scientific">Trichinella murrelli</name>
    <dbReference type="NCBI Taxonomy" id="144512"/>
    <lineage>
        <taxon>Eukaryota</taxon>
        <taxon>Metazoa</taxon>
        <taxon>Ecdysozoa</taxon>
        <taxon>Nematoda</taxon>
        <taxon>Enoplea</taxon>
        <taxon>Dorylaimia</taxon>
        <taxon>Trichinellida</taxon>
        <taxon>Trichinellidae</taxon>
        <taxon>Trichinella</taxon>
    </lineage>
</organism>